<proteinExistence type="predicted"/>
<evidence type="ECO:0000313" key="1">
    <source>
        <dbReference type="EMBL" id="CAJ1388802.1"/>
    </source>
</evidence>
<reference evidence="1" key="1">
    <citation type="submission" date="2023-08" db="EMBL/GenBank/DDBJ databases">
        <authorList>
            <person name="Chen Y."/>
            <person name="Shah S."/>
            <person name="Dougan E. K."/>
            <person name="Thang M."/>
            <person name="Chan C."/>
        </authorList>
    </citation>
    <scope>NUCLEOTIDE SEQUENCE</scope>
</reference>
<dbReference type="Proteomes" id="UP001178507">
    <property type="component" value="Unassembled WGS sequence"/>
</dbReference>
<organism evidence="1 2">
    <name type="scientific">Effrenium voratum</name>
    <dbReference type="NCBI Taxonomy" id="2562239"/>
    <lineage>
        <taxon>Eukaryota</taxon>
        <taxon>Sar</taxon>
        <taxon>Alveolata</taxon>
        <taxon>Dinophyceae</taxon>
        <taxon>Suessiales</taxon>
        <taxon>Symbiodiniaceae</taxon>
        <taxon>Effrenium</taxon>
    </lineage>
</organism>
<accession>A0AA36MZ47</accession>
<comment type="caution">
    <text evidence="1">The sequence shown here is derived from an EMBL/GenBank/DDBJ whole genome shotgun (WGS) entry which is preliminary data.</text>
</comment>
<gene>
    <name evidence="1" type="ORF">EVOR1521_LOCUS14589</name>
</gene>
<evidence type="ECO:0000313" key="2">
    <source>
        <dbReference type="Proteomes" id="UP001178507"/>
    </source>
</evidence>
<sequence length="61" mass="6332">MAVHDVLVEVASVKLSPGTYGSDGARHPSFAFGIARTAVLSPANFHAAPAVCREWAAEHAS</sequence>
<keyword evidence="2" id="KW-1185">Reference proteome</keyword>
<name>A0AA36MZ47_9DINO</name>
<dbReference type="AlphaFoldDB" id="A0AA36MZ47"/>
<protein>
    <submittedName>
        <fullName evidence="1">Uncharacterized protein</fullName>
    </submittedName>
</protein>
<dbReference type="EMBL" id="CAUJNA010001768">
    <property type="protein sequence ID" value="CAJ1388802.1"/>
    <property type="molecule type" value="Genomic_DNA"/>
</dbReference>